<dbReference type="InterPro" id="IPR020635">
    <property type="entry name" value="Tyr_kinase_cat_dom"/>
</dbReference>
<dbReference type="HOGENOM" id="CLU_000288_7_40_1"/>
<dbReference type="InterPro" id="IPR001245">
    <property type="entry name" value="Ser-Thr/Tyr_kinase_cat_dom"/>
</dbReference>
<accession>L1IUR5</accession>
<dbReference type="InterPro" id="IPR011009">
    <property type="entry name" value="Kinase-like_dom_sf"/>
</dbReference>
<dbReference type="OMA" id="CVEYSEQ"/>
<dbReference type="STRING" id="905079.L1IUR5"/>
<dbReference type="EnsemblProtists" id="EKX39639">
    <property type="protein sequence ID" value="EKX39639"/>
    <property type="gene ID" value="GUITHDRAFT_76228"/>
</dbReference>
<dbReference type="InterPro" id="IPR000719">
    <property type="entry name" value="Prot_kinase_dom"/>
</dbReference>
<dbReference type="GO" id="GO:0005524">
    <property type="term" value="F:ATP binding"/>
    <property type="evidence" value="ECO:0007669"/>
    <property type="project" value="InterPro"/>
</dbReference>
<dbReference type="SMART" id="SM00219">
    <property type="entry name" value="TyrKc"/>
    <property type="match status" value="1"/>
</dbReference>
<organism evidence="2">
    <name type="scientific">Guillardia theta (strain CCMP2712)</name>
    <name type="common">Cryptophyte</name>
    <dbReference type="NCBI Taxonomy" id="905079"/>
    <lineage>
        <taxon>Eukaryota</taxon>
        <taxon>Cryptophyceae</taxon>
        <taxon>Pyrenomonadales</taxon>
        <taxon>Geminigeraceae</taxon>
        <taxon>Guillardia</taxon>
    </lineage>
</organism>
<dbReference type="GO" id="GO:0005886">
    <property type="term" value="C:plasma membrane"/>
    <property type="evidence" value="ECO:0007669"/>
    <property type="project" value="TreeGrafter"/>
</dbReference>
<feature type="domain" description="Protein kinase" evidence="1">
    <location>
        <begin position="1"/>
        <end position="153"/>
    </location>
</feature>
<dbReference type="PANTHER" id="PTHR24416:SF617">
    <property type="entry name" value="RET ONCOGENE, ISOFORM A"/>
    <property type="match status" value="1"/>
</dbReference>
<reference evidence="2 4" key="1">
    <citation type="journal article" date="2012" name="Nature">
        <title>Algal genomes reveal evolutionary mosaicism and the fate of nucleomorphs.</title>
        <authorList>
            <consortium name="DOE Joint Genome Institute"/>
            <person name="Curtis B.A."/>
            <person name="Tanifuji G."/>
            <person name="Burki F."/>
            <person name="Gruber A."/>
            <person name="Irimia M."/>
            <person name="Maruyama S."/>
            <person name="Arias M.C."/>
            <person name="Ball S.G."/>
            <person name="Gile G.H."/>
            <person name="Hirakawa Y."/>
            <person name="Hopkins J.F."/>
            <person name="Kuo A."/>
            <person name="Rensing S.A."/>
            <person name="Schmutz J."/>
            <person name="Symeonidi A."/>
            <person name="Elias M."/>
            <person name="Eveleigh R.J."/>
            <person name="Herman E.K."/>
            <person name="Klute M.J."/>
            <person name="Nakayama T."/>
            <person name="Obornik M."/>
            <person name="Reyes-Prieto A."/>
            <person name="Armbrust E.V."/>
            <person name="Aves S.J."/>
            <person name="Beiko R.G."/>
            <person name="Coutinho P."/>
            <person name="Dacks J.B."/>
            <person name="Durnford D.G."/>
            <person name="Fast N.M."/>
            <person name="Green B.R."/>
            <person name="Grisdale C.J."/>
            <person name="Hempel F."/>
            <person name="Henrissat B."/>
            <person name="Hoppner M.P."/>
            <person name="Ishida K."/>
            <person name="Kim E."/>
            <person name="Koreny L."/>
            <person name="Kroth P.G."/>
            <person name="Liu Y."/>
            <person name="Malik S.B."/>
            <person name="Maier U.G."/>
            <person name="McRose D."/>
            <person name="Mock T."/>
            <person name="Neilson J.A."/>
            <person name="Onodera N.T."/>
            <person name="Poole A.M."/>
            <person name="Pritham E.J."/>
            <person name="Richards T.A."/>
            <person name="Rocap G."/>
            <person name="Roy S.W."/>
            <person name="Sarai C."/>
            <person name="Schaack S."/>
            <person name="Shirato S."/>
            <person name="Slamovits C.H."/>
            <person name="Spencer D.F."/>
            <person name="Suzuki S."/>
            <person name="Worden A.Z."/>
            <person name="Zauner S."/>
            <person name="Barry K."/>
            <person name="Bell C."/>
            <person name="Bharti A.K."/>
            <person name="Crow J.A."/>
            <person name="Grimwood J."/>
            <person name="Kramer R."/>
            <person name="Lindquist E."/>
            <person name="Lucas S."/>
            <person name="Salamov A."/>
            <person name="McFadden G.I."/>
            <person name="Lane C.E."/>
            <person name="Keeling P.J."/>
            <person name="Gray M.W."/>
            <person name="Grigoriev I.V."/>
            <person name="Archibald J.M."/>
        </authorList>
    </citation>
    <scope>NUCLEOTIDE SEQUENCE</scope>
    <source>
        <strain evidence="2 4">CCMP2712</strain>
    </source>
</reference>
<dbReference type="GO" id="GO:0004714">
    <property type="term" value="F:transmembrane receptor protein tyrosine kinase activity"/>
    <property type="evidence" value="ECO:0007669"/>
    <property type="project" value="TreeGrafter"/>
</dbReference>
<dbReference type="GO" id="GO:0007169">
    <property type="term" value="P:cell surface receptor protein tyrosine kinase signaling pathway"/>
    <property type="evidence" value="ECO:0007669"/>
    <property type="project" value="TreeGrafter"/>
</dbReference>
<dbReference type="InterPro" id="IPR050122">
    <property type="entry name" value="RTK"/>
</dbReference>
<name>L1IUR5_GUITC</name>
<keyword evidence="4" id="KW-1185">Reference proteome</keyword>
<dbReference type="Proteomes" id="UP000011087">
    <property type="component" value="Unassembled WGS sequence"/>
</dbReference>
<dbReference type="PRINTS" id="PR00109">
    <property type="entry name" value="TYRKINASE"/>
</dbReference>
<dbReference type="eggNOG" id="KOG4258">
    <property type="taxonomic scope" value="Eukaryota"/>
</dbReference>
<sequence>MQQIAQGMEHLAELRVVHRNLAARHVLVLGFDKEDVRRTSVKVAGFGLAVELVDGTDATVAGRGLPVRYMPPESMQGGRCSEKSDVWAFGVTCWEIMTLGKTPYYNLTDESVIRYVCGGGRLTREDVVGGCPDEVWALVESCWATREEDRPTF</sequence>
<proteinExistence type="predicted"/>
<dbReference type="PROSITE" id="PS50011">
    <property type="entry name" value="PROTEIN_KINASE_DOM"/>
    <property type="match status" value="1"/>
</dbReference>
<dbReference type="AlphaFoldDB" id="L1IUR5"/>
<dbReference type="SUPFAM" id="SSF56112">
    <property type="entry name" value="Protein kinase-like (PK-like)"/>
    <property type="match status" value="1"/>
</dbReference>
<evidence type="ECO:0000313" key="3">
    <source>
        <dbReference type="EnsemblProtists" id="EKX39639"/>
    </source>
</evidence>
<dbReference type="OrthoDB" id="4062651at2759"/>
<evidence type="ECO:0000313" key="2">
    <source>
        <dbReference type="EMBL" id="EKX39639.1"/>
    </source>
</evidence>
<dbReference type="EMBL" id="JH993038">
    <property type="protein sequence ID" value="EKX39639.1"/>
    <property type="molecule type" value="Genomic_DNA"/>
</dbReference>
<dbReference type="RefSeq" id="XP_005826619.1">
    <property type="nucleotide sequence ID" value="XM_005826562.1"/>
</dbReference>
<dbReference type="PANTHER" id="PTHR24416">
    <property type="entry name" value="TYROSINE-PROTEIN KINASE RECEPTOR"/>
    <property type="match status" value="1"/>
</dbReference>
<feature type="non-terminal residue" evidence="2">
    <location>
        <position position="153"/>
    </location>
</feature>
<dbReference type="PaxDb" id="55529-EKX39639"/>
<dbReference type="Pfam" id="PF07714">
    <property type="entry name" value="PK_Tyr_Ser-Thr"/>
    <property type="match status" value="1"/>
</dbReference>
<reference evidence="4" key="2">
    <citation type="submission" date="2012-11" db="EMBL/GenBank/DDBJ databases">
        <authorList>
            <person name="Kuo A."/>
            <person name="Curtis B.A."/>
            <person name="Tanifuji G."/>
            <person name="Burki F."/>
            <person name="Gruber A."/>
            <person name="Irimia M."/>
            <person name="Maruyama S."/>
            <person name="Arias M.C."/>
            <person name="Ball S.G."/>
            <person name="Gile G.H."/>
            <person name="Hirakawa Y."/>
            <person name="Hopkins J.F."/>
            <person name="Rensing S.A."/>
            <person name="Schmutz J."/>
            <person name="Symeonidi A."/>
            <person name="Elias M."/>
            <person name="Eveleigh R.J."/>
            <person name="Herman E.K."/>
            <person name="Klute M.J."/>
            <person name="Nakayama T."/>
            <person name="Obornik M."/>
            <person name="Reyes-Prieto A."/>
            <person name="Armbrust E.V."/>
            <person name="Aves S.J."/>
            <person name="Beiko R.G."/>
            <person name="Coutinho P."/>
            <person name="Dacks J.B."/>
            <person name="Durnford D.G."/>
            <person name="Fast N.M."/>
            <person name="Green B.R."/>
            <person name="Grisdale C."/>
            <person name="Hempe F."/>
            <person name="Henrissat B."/>
            <person name="Hoppner M.P."/>
            <person name="Ishida K.-I."/>
            <person name="Kim E."/>
            <person name="Koreny L."/>
            <person name="Kroth P.G."/>
            <person name="Liu Y."/>
            <person name="Malik S.-B."/>
            <person name="Maier U.G."/>
            <person name="McRose D."/>
            <person name="Mock T."/>
            <person name="Neilson J.A."/>
            <person name="Onodera N.T."/>
            <person name="Poole A.M."/>
            <person name="Pritham E.J."/>
            <person name="Richards T.A."/>
            <person name="Rocap G."/>
            <person name="Roy S.W."/>
            <person name="Sarai C."/>
            <person name="Schaack S."/>
            <person name="Shirato S."/>
            <person name="Slamovits C.H."/>
            <person name="Spencer D.F."/>
            <person name="Suzuki S."/>
            <person name="Worden A.Z."/>
            <person name="Zauner S."/>
            <person name="Barry K."/>
            <person name="Bell C."/>
            <person name="Bharti A.K."/>
            <person name="Crow J.A."/>
            <person name="Grimwood J."/>
            <person name="Kramer R."/>
            <person name="Lindquist E."/>
            <person name="Lucas S."/>
            <person name="Salamov A."/>
            <person name="McFadden G.I."/>
            <person name="Lane C.E."/>
            <person name="Keeling P.J."/>
            <person name="Gray M.W."/>
            <person name="Grigoriev I.V."/>
            <person name="Archibald J.M."/>
        </authorList>
    </citation>
    <scope>NUCLEOTIDE SEQUENCE</scope>
    <source>
        <strain evidence="4">CCMP2712</strain>
    </source>
</reference>
<evidence type="ECO:0000259" key="1">
    <source>
        <dbReference type="PROSITE" id="PS50011"/>
    </source>
</evidence>
<reference evidence="3" key="3">
    <citation type="submission" date="2016-03" db="UniProtKB">
        <authorList>
            <consortium name="EnsemblProtists"/>
        </authorList>
    </citation>
    <scope>IDENTIFICATION</scope>
</reference>
<dbReference type="Gene3D" id="1.10.510.10">
    <property type="entry name" value="Transferase(Phosphotransferase) domain 1"/>
    <property type="match status" value="1"/>
</dbReference>
<dbReference type="GO" id="GO:0043235">
    <property type="term" value="C:receptor complex"/>
    <property type="evidence" value="ECO:0007669"/>
    <property type="project" value="TreeGrafter"/>
</dbReference>
<protein>
    <recommendedName>
        <fullName evidence="1">Protein kinase domain-containing protein</fullName>
    </recommendedName>
</protein>
<dbReference type="GeneID" id="17296321"/>
<gene>
    <name evidence="2" type="ORF">GUITHDRAFT_76228</name>
</gene>
<dbReference type="KEGG" id="gtt:GUITHDRAFT_76228"/>
<evidence type="ECO:0000313" key="4">
    <source>
        <dbReference type="Proteomes" id="UP000011087"/>
    </source>
</evidence>